<accession>A0A1C3TW96</accession>
<dbReference type="OrthoDB" id="7285481at2"/>
<dbReference type="GO" id="GO:0003700">
    <property type="term" value="F:DNA-binding transcription factor activity"/>
    <property type="evidence" value="ECO:0007669"/>
    <property type="project" value="InterPro"/>
</dbReference>
<evidence type="ECO:0000256" key="3">
    <source>
        <dbReference type="ARBA" id="ARBA00023163"/>
    </source>
</evidence>
<dbReference type="InterPro" id="IPR050204">
    <property type="entry name" value="AraC_XylS_family_regulators"/>
</dbReference>
<dbReference type="InterPro" id="IPR018060">
    <property type="entry name" value="HTH_AraC"/>
</dbReference>
<reference evidence="6" key="1">
    <citation type="submission" date="2016-08" db="EMBL/GenBank/DDBJ databases">
        <authorList>
            <person name="Varghese N."/>
            <person name="Submissions Spin"/>
        </authorList>
    </citation>
    <scope>NUCLEOTIDE SEQUENCE [LARGE SCALE GENOMIC DNA]</scope>
    <source>
        <strain evidence="6">HAMBI 2975</strain>
    </source>
</reference>
<dbReference type="Pfam" id="PF12833">
    <property type="entry name" value="HTH_18"/>
    <property type="match status" value="1"/>
</dbReference>
<dbReference type="Gene3D" id="1.10.10.60">
    <property type="entry name" value="Homeodomain-like"/>
    <property type="match status" value="1"/>
</dbReference>
<protein>
    <submittedName>
        <fullName evidence="5">AraC-type DNA-binding protein</fullName>
    </submittedName>
</protein>
<dbReference type="PROSITE" id="PS01124">
    <property type="entry name" value="HTH_ARAC_FAMILY_2"/>
    <property type="match status" value="1"/>
</dbReference>
<gene>
    <name evidence="5" type="ORF">GA0061103_1091</name>
</gene>
<dbReference type="SMART" id="SM00342">
    <property type="entry name" value="HTH_ARAC"/>
    <property type="match status" value="1"/>
</dbReference>
<dbReference type="PROSITE" id="PS00041">
    <property type="entry name" value="HTH_ARAC_FAMILY_1"/>
    <property type="match status" value="1"/>
</dbReference>
<sequence>MAMLERVVEQCVGTFEVYSRDAIIRNLDMLEPNWKWAVPSETSGDYSFKFSKQPLQSASIISAEHSAGLEGIAKQDLPRVSIVFVLAGEIEINHRRMRKSLRIPANYVASISDRAGKRLEIKPRSSWLLFQIPESVIRQHFEELTGKPYVQEFALAPVSFRQGGAQGLYQTLRQAEKDLTTARQTERMMLAKAYSELLLVKLFAKLPHNLSDAFNRGTLENAPRQLLRAEAFMRDNLHNAIMLEDLANAASCSPRALQRMFKTYRGDTPMGILCNYRLAAAHGAIKGGQAESITDLAMSLQFSNPGRFSVLYKHAYGSSPSSILRFTRERSDDAGRA</sequence>
<dbReference type="STRING" id="410764.GA0061103_1091"/>
<evidence type="ECO:0000313" key="6">
    <source>
        <dbReference type="Proteomes" id="UP000199101"/>
    </source>
</evidence>
<proteinExistence type="predicted"/>
<keyword evidence="1" id="KW-0805">Transcription regulation</keyword>
<keyword evidence="6" id="KW-1185">Reference proteome</keyword>
<organism evidence="5 6">
    <name type="scientific">Rhizobium multihospitium</name>
    <dbReference type="NCBI Taxonomy" id="410764"/>
    <lineage>
        <taxon>Bacteria</taxon>
        <taxon>Pseudomonadati</taxon>
        <taxon>Pseudomonadota</taxon>
        <taxon>Alphaproteobacteria</taxon>
        <taxon>Hyphomicrobiales</taxon>
        <taxon>Rhizobiaceae</taxon>
        <taxon>Rhizobium/Agrobacterium group</taxon>
        <taxon>Rhizobium</taxon>
    </lineage>
</organism>
<dbReference type="Proteomes" id="UP000199101">
    <property type="component" value="Unassembled WGS sequence"/>
</dbReference>
<keyword evidence="3" id="KW-0804">Transcription</keyword>
<dbReference type="SUPFAM" id="SSF46689">
    <property type="entry name" value="Homeodomain-like"/>
    <property type="match status" value="1"/>
</dbReference>
<evidence type="ECO:0000256" key="2">
    <source>
        <dbReference type="ARBA" id="ARBA00023125"/>
    </source>
</evidence>
<dbReference type="InterPro" id="IPR018062">
    <property type="entry name" value="HTH_AraC-typ_CS"/>
</dbReference>
<dbReference type="InterPro" id="IPR009057">
    <property type="entry name" value="Homeodomain-like_sf"/>
</dbReference>
<dbReference type="EMBL" id="FMAG01000001">
    <property type="protein sequence ID" value="SCB07493.1"/>
    <property type="molecule type" value="Genomic_DNA"/>
</dbReference>
<dbReference type="PANTHER" id="PTHR46796:SF12">
    <property type="entry name" value="HTH-TYPE DNA-BINDING TRANSCRIPTIONAL ACTIVATOR EUTR"/>
    <property type="match status" value="1"/>
</dbReference>
<dbReference type="PANTHER" id="PTHR46796">
    <property type="entry name" value="HTH-TYPE TRANSCRIPTIONAL ACTIVATOR RHAS-RELATED"/>
    <property type="match status" value="1"/>
</dbReference>
<name>A0A1C3TW96_9HYPH</name>
<evidence type="ECO:0000313" key="5">
    <source>
        <dbReference type="EMBL" id="SCB07493.1"/>
    </source>
</evidence>
<evidence type="ECO:0000259" key="4">
    <source>
        <dbReference type="PROSITE" id="PS01124"/>
    </source>
</evidence>
<dbReference type="GO" id="GO:0043565">
    <property type="term" value="F:sequence-specific DNA binding"/>
    <property type="evidence" value="ECO:0007669"/>
    <property type="project" value="InterPro"/>
</dbReference>
<feature type="domain" description="HTH araC/xylS-type" evidence="4">
    <location>
        <begin position="227"/>
        <end position="326"/>
    </location>
</feature>
<keyword evidence="2 5" id="KW-0238">DNA-binding</keyword>
<evidence type="ECO:0000256" key="1">
    <source>
        <dbReference type="ARBA" id="ARBA00023015"/>
    </source>
</evidence>
<dbReference type="AlphaFoldDB" id="A0A1C3TW96"/>